<dbReference type="Proteomes" id="UP001165121">
    <property type="component" value="Unassembled WGS sequence"/>
</dbReference>
<proteinExistence type="predicted"/>
<dbReference type="InterPro" id="IPR001878">
    <property type="entry name" value="Znf_CCHC"/>
</dbReference>
<keyword evidence="5" id="KW-1185">Reference proteome</keyword>
<dbReference type="OrthoDB" id="125567at2759"/>
<evidence type="ECO:0000313" key="5">
    <source>
        <dbReference type="Proteomes" id="UP001165121"/>
    </source>
</evidence>
<evidence type="ECO:0000259" key="3">
    <source>
        <dbReference type="PROSITE" id="PS50158"/>
    </source>
</evidence>
<protein>
    <submittedName>
        <fullName evidence="4">Unnamed protein product</fullName>
    </submittedName>
</protein>
<dbReference type="SUPFAM" id="SSF57756">
    <property type="entry name" value="Retrovirus zinc finger-like domains"/>
    <property type="match status" value="1"/>
</dbReference>
<feature type="domain" description="CCHC-type" evidence="3">
    <location>
        <begin position="250"/>
        <end position="264"/>
    </location>
</feature>
<keyword evidence="1" id="KW-0863">Zinc-finger</keyword>
<evidence type="ECO:0000313" key="4">
    <source>
        <dbReference type="EMBL" id="GMF49508.1"/>
    </source>
</evidence>
<dbReference type="PROSITE" id="PS50158">
    <property type="entry name" value="ZF_CCHC"/>
    <property type="match status" value="1"/>
</dbReference>
<feature type="region of interest" description="Disordered" evidence="2">
    <location>
        <begin position="263"/>
        <end position="290"/>
    </location>
</feature>
<dbReference type="AlphaFoldDB" id="A0A9W6Y141"/>
<dbReference type="EMBL" id="BSXT01002539">
    <property type="protein sequence ID" value="GMF49508.1"/>
    <property type="molecule type" value="Genomic_DNA"/>
</dbReference>
<keyword evidence="1" id="KW-0479">Metal-binding</keyword>
<evidence type="ECO:0000256" key="1">
    <source>
        <dbReference type="PROSITE-ProRule" id="PRU00047"/>
    </source>
</evidence>
<sequence length="363" mass="41890">MSSGRNGGAPSLGLEKFMGGNKEGEYTMWKEKFLTYIKEQDQIYERELLEKDETPASAKELRWRRQHWTRANSAMLNLLNQSVTNKFLSVLPNPMSSMRPCDIWKLLEQTYGVGDAGGIIDLRRKWDRIISSNCSDLGILVAQLKQLRNDMNRKMMGLVGKEMVMEHWLCMEVLAQLPSEFWGSSISVTAEWFTIESVEISLRRVFGDRSKNEINMLTEKKRPVMINVAKRFTGKKRSQVDSTSVEPGNCFYCFEDGHRKKDCPTMAKDRDPKRPERSRFEEENRQSTAEAHVYDQQLAKTIEDADEFAFDENVPVSEGEETEDKVFNPMDIDAEVRKRYGRYLSMLMELDVTGDLWVIDTGA</sequence>
<dbReference type="Gene3D" id="4.10.60.10">
    <property type="entry name" value="Zinc finger, CCHC-type"/>
    <property type="match status" value="1"/>
</dbReference>
<dbReference type="GO" id="GO:0008270">
    <property type="term" value="F:zinc ion binding"/>
    <property type="evidence" value="ECO:0007669"/>
    <property type="project" value="UniProtKB-KW"/>
</dbReference>
<dbReference type="SMART" id="SM00343">
    <property type="entry name" value="ZnF_C2HC"/>
    <property type="match status" value="1"/>
</dbReference>
<feature type="compositionally biased region" description="Basic and acidic residues" evidence="2">
    <location>
        <begin position="263"/>
        <end position="285"/>
    </location>
</feature>
<dbReference type="GO" id="GO:0003676">
    <property type="term" value="F:nucleic acid binding"/>
    <property type="evidence" value="ECO:0007669"/>
    <property type="project" value="InterPro"/>
</dbReference>
<reference evidence="4" key="1">
    <citation type="submission" date="2023-04" db="EMBL/GenBank/DDBJ databases">
        <title>Phytophthora fragariaefolia NBRC 109709.</title>
        <authorList>
            <person name="Ichikawa N."/>
            <person name="Sato H."/>
            <person name="Tonouchi N."/>
        </authorList>
    </citation>
    <scope>NUCLEOTIDE SEQUENCE</scope>
    <source>
        <strain evidence="4">NBRC 109709</strain>
    </source>
</reference>
<dbReference type="InterPro" id="IPR036875">
    <property type="entry name" value="Znf_CCHC_sf"/>
</dbReference>
<keyword evidence="1" id="KW-0862">Zinc</keyword>
<evidence type="ECO:0000256" key="2">
    <source>
        <dbReference type="SAM" id="MobiDB-lite"/>
    </source>
</evidence>
<organism evidence="4 5">
    <name type="scientific">Phytophthora fragariaefolia</name>
    <dbReference type="NCBI Taxonomy" id="1490495"/>
    <lineage>
        <taxon>Eukaryota</taxon>
        <taxon>Sar</taxon>
        <taxon>Stramenopiles</taxon>
        <taxon>Oomycota</taxon>
        <taxon>Peronosporomycetes</taxon>
        <taxon>Peronosporales</taxon>
        <taxon>Peronosporaceae</taxon>
        <taxon>Phytophthora</taxon>
    </lineage>
</organism>
<gene>
    <name evidence="4" type="ORF">Pfra01_001958300</name>
</gene>
<accession>A0A9W6Y141</accession>
<comment type="caution">
    <text evidence="4">The sequence shown here is derived from an EMBL/GenBank/DDBJ whole genome shotgun (WGS) entry which is preliminary data.</text>
</comment>
<name>A0A9W6Y141_9STRA</name>